<feature type="compositionally biased region" description="Basic and acidic residues" evidence="1">
    <location>
        <begin position="52"/>
        <end position="63"/>
    </location>
</feature>
<protein>
    <submittedName>
        <fullName evidence="2">Uncharacterized protein</fullName>
    </submittedName>
</protein>
<evidence type="ECO:0000313" key="2">
    <source>
        <dbReference type="EMBL" id="JAD58418.1"/>
    </source>
</evidence>
<evidence type="ECO:0000256" key="1">
    <source>
        <dbReference type="SAM" id="MobiDB-lite"/>
    </source>
</evidence>
<dbReference type="EMBL" id="GBRH01239477">
    <property type="protein sequence ID" value="JAD58418.1"/>
    <property type="molecule type" value="Transcribed_RNA"/>
</dbReference>
<organism evidence="2">
    <name type="scientific">Arundo donax</name>
    <name type="common">Giant reed</name>
    <name type="synonym">Donax arundinaceus</name>
    <dbReference type="NCBI Taxonomy" id="35708"/>
    <lineage>
        <taxon>Eukaryota</taxon>
        <taxon>Viridiplantae</taxon>
        <taxon>Streptophyta</taxon>
        <taxon>Embryophyta</taxon>
        <taxon>Tracheophyta</taxon>
        <taxon>Spermatophyta</taxon>
        <taxon>Magnoliopsida</taxon>
        <taxon>Liliopsida</taxon>
        <taxon>Poales</taxon>
        <taxon>Poaceae</taxon>
        <taxon>PACMAD clade</taxon>
        <taxon>Arundinoideae</taxon>
        <taxon>Arundineae</taxon>
        <taxon>Arundo</taxon>
    </lineage>
</organism>
<proteinExistence type="predicted"/>
<name>A0A0A9B8B6_ARUDO</name>
<accession>A0A0A9B8B6</accession>
<dbReference type="AlphaFoldDB" id="A0A0A9B8B6"/>
<feature type="region of interest" description="Disordered" evidence="1">
    <location>
        <begin position="40"/>
        <end position="74"/>
    </location>
</feature>
<reference evidence="2" key="1">
    <citation type="submission" date="2014-09" db="EMBL/GenBank/DDBJ databases">
        <authorList>
            <person name="Magalhaes I.L.F."/>
            <person name="Oliveira U."/>
            <person name="Santos F.R."/>
            <person name="Vidigal T.H.D.A."/>
            <person name="Brescovit A.D."/>
            <person name="Santos A.J."/>
        </authorList>
    </citation>
    <scope>NUCLEOTIDE SEQUENCE</scope>
    <source>
        <tissue evidence="2">Shoot tissue taken approximately 20 cm above the soil surface</tissue>
    </source>
</reference>
<reference evidence="2" key="2">
    <citation type="journal article" date="2015" name="Data Brief">
        <title>Shoot transcriptome of the giant reed, Arundo donax.</title>
        <authorList>
            <person name="Barrero R.A."/>
            <person name="Guerrero F.D."/>
            <person name="Moolhuijzen P."/>
            <person name="Goolsby J.A."/>
            <person name="Tidwell J."/>
            <person name="Bellgard S.E."/>
            <person name="Bellgard M.I."/>
        </authorList>
    </citation>
    <scope>NUCLEOTIDE SEQUENCE</scope>
    <source>
        <tissue evidence="2">Shoot tissue taken approximately 20 cm above the soil surface</tissue>
    </source>
</reference>
<sequence length="74" mass="8409">MLLLYEIENQERLATTICTSKNVTYFMAAACNGYSQDFNTTRDGNGSGSGRVEQKSARDERPWVKFQTRTRTHG</sequence>